<evidence type="ECO:0000313" key="3">
    <source>
        <dbReference type="Proteomes" id="UP001186944"/>
    </source>
</evidence>
<evidence type="ECO:0000313" key="2">
    <source>
        <dbReference type="EMBL" id="KAK3090246.1"/>
    </source>
</evidence>
<evidence type="ECO:0000256" key="1">
    <source>
        <dbReference type="SAM" id="MobiDB-lite"/>
    </source>
</evidence>
<dbReference type="Proteomes" id="UP001186944">
    <property type="component" value="Unassembled WGS sequence"/>
</dbReference>
<reference evidence="2" key="1">
    <citation type="submission" date="2019-08" db="EMBL/GenBank/DDBJ databases">
        <title>The improved chromosome-level genome for the pearl oyster Pinctada fucata martensii using PacBio sequencing and Hi-C.</title>
        <authorList>
            <person name="Zheng Z."/>
        </authorList>
    </citation>
    <scope>NUCLEOTIDE SEQUENCE</scope>
    <source>
        <strain evidence="2">ZZ-2019</strain>
        <tissue evidence="2">Adductor muscle</tissue>
    </source>
</reference>
<dbReference type="AlphaFoldDB" id="A0AA88XY94"/>
<name>A0AA88XY94_PINIB</name>
<dbReference type="EMBL" id="VSWD01000010">
    <property type="protein sequence ID" value="KAK3090246.1"/>
    <property type="molecule type" value="Genomic_DNA"/>
</dbReference>
<feature type="compositionally biased region" description="Low complexity" evidence="1">
    <location>
        <begin position="180"/>
        <end position="197"/>
    </location>
</feature>
<feature type="region of interest" description="Disordered" evidence="1">
    <location>
        <begin position="77"/>
        <end position="108"/>
    </location>
</feature>
<sequence length="270" mass="29611">MGGQHIQLLPNARHIPVHLYNRSGTPSSGSRSSTPMGGRDSPEQVEDMRRVLESEYLKSASMSSSVQYNASMIVSEESMSPVHNGERSDGASSTRRKDGRRMPSKLEIPTGFSRQFSEDIETPTEITNLVRMIDETIDEQAELGMREQMTLENQNSFASRLSSKSSSGKLYLNIPKRSSMDTSGSASSSSPSASPTGSDDRKPTYAGVLRRRLPTSSEEIDPSMLEPQTPHTPAGFVSPGDDIDTDPLGILRNLNINASAENQRTYKYFS</sequence>
<feature type="compositionally biased region" description="Low complexity" evidence="1">
    <location>
        <begin position="22"/>
        <end position="35"/>
    </location>
</feature>
<proteinExistence type="predicted"/>
<keyword evidence="3" id="KW-1185">Reference proteome</keyword>
<protein>
    <submittedName>
        <fullName evidence="2">Uncharacterized protein</fullName>
    </submittedName>
</protein>
<comment type="caution">
    <text evidence="2">The sequence shown here is derived from an EMBL/GenBank/DDBJ whole genome shotgun (WGS) entry which is preliminary data.</text>
</comment>
<feature type="region of interest" description="Disordered" evidence="1">
    <location>
        <begin position="174"/>
        <end position="246"/>
    </location>
</feature>
<gene>
    <name evidence="2" type="ORF">FSP39_010333</name>
</gene>
<feature type="region of interest" description="Disordered" evidence="1">
    <location>
        <begin position="1"/>
        <end position="53"/>
    </location>
</feature>
<feature type="compositionally biased region" description="Basic and acidic residues" evidence="1">
    <location>
        <begin position="40"/>
        <end position="53"/>
    </location>
</feature>
<accession>A0AA88XY94</accession>
<organism evidence="2 3">
    <name type="scientific">Pinctada imbricata</name>
    <name type="common">Atlantic pearl-oyster</name>
    <name type="synonym">Pinctada martensii</name>
    <dbReference type="NCBI Taxonomy" id="66713"/>
    <lineage>
        <taxon>Eukaryota</taxon>
        <taxon>Metazoa</taxon>
        <taxon>Spiralia</taxon>
        <taxon>Lophotrochozoa</taxon>
        <taxon>Mollusca</taxon>
        <taxon>Bivalvia</taxon>
        <taxon>Autobranchia</taxon>
        <taxon>Pteriomorphia</taxon>
        <taxon>Pterioida</taxon>
        <taxon>Pterioidea</taxon>
        <taxon>Pteriidae</taxon>
        <taxon>Pinctada</taxon>
    </lineage>
</organism>